<evidence type="ECO:0000256" key="1">
    <source>
        <dbReference type="SAM" id="MobiDB-lite"/>
    </source>
</evidence>
<proteinExistence type="predicted"/>
<dbReference type="STRING" id="408074.SAMN05660909_03448"/>
<keyword evidence="3" id="KW-1185">Reference proteome</keyword>
<dbReference type="RefSeq" id="WP_089763175.1">
    <property type="nucleotide sequence ID" value="NZ_BKAT01000029.1"/>
</dbReference>
<dbReference type="AlphaFoldDB" id="A0A1H4E3V0"/>
<organism evidence="2 3">
    <name type="scientific">Chitinophaga terrae</name>
    <name type="common">ex Kim and Jung 2007</name>
    <dbReference type="NCBI Taxonomy" id="408074"/>
    <lineage>
        <taxon>Bacteria</taxon>
        <taxon>Pseudomonadati</taxon>
        <taxon>Bacteroidota</taxon>
        <taxon>Chitinophagia</taxon>
        <taxon>Chitinophagales</taxon>
        <taxon>Chitinophagaceae</taxon>
        <taxon>Chitinophaga</taxon>
    </lineage>
</organism>
<evidence type="ECO:0008006" key="4">
    <source>
        <dbReference type="Google" id="ProtNLM"/>
    </source>
</evidence>
<dbReference type="OrthoDB" id="680926at2"/>
<feature type="compositionally biased region" description="Low complexity" evidence="1">
    <location>
        <begin position="62"/>
        <end position="92"/>
    </location>
</feature>
<dbReference type="Proteomes" id="UP000199656">
    <property type="component" value="Unassembled WGS sequence"/>
</dbReference>
<evidence type="ECO:0000313" key="2">
    <source>
        <dbReference type="EMBL" id="SEA79062.1"/>
    </source>
</evidence>
<feature type="region of interest" description="Disordered" evidence="1">
    <location>
        <begin position="56"/>
        <end position="92"/>
    </location>
</feature>
<gene>
    <name evidence="2" type="ORF">SAMN05660909_03448</name>
</gene>
<sequence>MNFVYTFAAVFKTQNQINMKKVFVFAIAAGMFFVACNGGSAPATDSTATAVDTMNAEPAPAPAADSAALQAPADSAAQAPAADSAAQAPAAK</sequence>
<protein>
    <recommendedName>
        <fullName evidence="4">Entericidin</fullName>
    </recommendedName>
</protein>
<evidence type="ECO:0000313" key="3">
    <source>
        <dbReference type="Proteomes" id="UP000199656"/>
    </source>
</evidence>
<name>A0A1H4E3V0_9BACT</name>
<accession>A0A1H4E3V0</accession>
<dbReference type="EMBL" id="FNRL01000016">
    <property type="protein sequence ID" value="SEA79062.1"/>
    <property type="molecule type" value="Genomic_DNA"/>
</dbReference>
<reference evidence="3" key="1">
    <citation type="submission" date="2016-10" db="EMBL/GenBank/DDBJ databases">
        <authorList>
            <person name="Varghese N."/>
            <person name="Submissions S."/>
        </authorList>
    </citation>
    <scope>NUCLEOTIDE SEQUENCE [LARGE SCALE GENOMIC DNA]</scope>
    <source>
        <strain evidence="3">DSM 23920</strain>
    </source>
</reference>